<dbReference type="AlphaFoldDB" id="A0A9D4H9J1"/>
<organism evidence="2 3">
    <name type="scientific">Dreissena polymorpha</name>
    <name type="common">Zebra mussel</name>
    <name type="synonym">Mytilus polymorpha</name>
    <dbReference type="NCBI Taxonomy" id="45954"/>
    <lineage>
        <taxon>Eukaryota</taxon>
        <taxon>Metazoa</taxon>
        <taxon>Spiralia</taxon>
        <taxon>Lophotrochozoa</taxon>
        <taxon>Mollusca</taxon>
        <taxon>Bivalvia</taxon>
        <taxon>Autobranchia</taxon>
        <taxon>Heteroconchia</taxon>
        <taxon>Euheterodonta</taxon>
        <taxon>Imparidentia</taxon>
        <taxon>Neoheterodontei</taxon>
        <taxon>Myida</taxon>
        <taxon>Dreissenoidea</taxon>
        <taxon>Dreissenidae</taxon>
        <taxon>Dreissena</taxon>
    </lineage>
</organism>
<gene>
    <name evidence="2" type="ORF">DPMN_104314</name>
</gene>
<accession>A0A9D4H9J1</accession>
<dbReference type="Proteomes" id="UP000828390">
    <property type="component" value="Unassembled WGS sequence"/>
</dbReference>
<proteinExistence type="predicted"/>
<sequence>MGDSCQQCTHLRTQLKDSESIIAQVLSEVTTKTNIIDKLVLENEQLKHNVQELNLRLKSVIDDKMKISVSLDNKKDEQANILAQNVFTAFHTEVDFANQRILDSIFSDEKTFDDSLLKEVRSARKLYSGKSTTREKQIESLPMCHG</sequence>
<keyword evidence="1" id="KW-0175">Coiled coil</keyword>
<reference evidence="2" key="1">
    <citation type="journal article" date="2019" name="bioRxiv">
        <title>The Genome of the Zebra Mussel, Dreissena polymorpha: A Resource for Invasive Species Research.</title>
        <authorList>
            <person name="McCartney M.A."/>
            <person name="Auch B."/>
            <person name="Kono T."/>
            <person name="Mallez S."/>
            <person name="Zhang Y."/>
            <person name="Obille A."/>
            <person name="Becker A."/>
            <person name="Abrahante J.E."/>
            <person name="Garbe J."/>
            <person name="Badalamenti J.P."/>
            <person name="Herman A."/>
            <person name="Mangelson H."/>
            <person name="Liachko I."/>
            <person name="Sullivan S."/>
            <person name="Sone E.D."/>
            <person name="Koren S."/>
            <person name="Silverstein K.A.T."/>
            <person name="Beckman K.B."/>
            <person name="Gohl D.M."/>
        </authorList>
    </citation>
    <scope>NUCLEOTIDE SEQUENCE</scope>
    <source>
        <strain evidence="2">Duluth1</strain>
        <tissue evidence="2">Whole animal</tissue>
    </source>
</reference>
<comment type="caution">
    <text evidence="2">The sequence shown here is derived from an EMBL/GenBank/DDBJ whole genome shotgun (WGS) entry which is preliminary data.</text>
</comment>
<keyword evidence="3" id="KW-1185">Reference proteome</keyword>
<reference evidence="2" key="2">
    <citation type="submission" date="2020-11" db="EMBL/GenBank/DDBJ databases">
        <authorList>
            <person name="McCartney M.A."/>
            <person name="Auch B."/>
            <person name="Kono T."/>
            <person name="Mallez S."/>
            <person name="Becker A."/>
            <person name="Gohl D.M."/>
            <person name="Silverstein K.A.T."/>
            <person name="Koren S."/>
            <person name="Bechman K.B."/>
            <person name="Herman A."/>
            <person name="Abrahante J.E."/>
            <person name="Garbe J."/>
        </authorList>
    </citation>
    <scope>NUCLEOTIDE SEQUENCE</scope>
    <source>
        <strain evidence="2">Duluth1</strain>
        <tissue evidence="2">Whole animal</tissue>
    </source>
</reference>
<evidence type="ECO:0000313" key="3">
    <source>
        <dbReference type="Proteomes" id="UP000828390"/>
    </source>
</evidence>
<name>A0A9D4H9J1_DREPO</name>
<feature type="coiled-coil region" evidence="1">
    <location>
        <begin position="36"/>
        <end position="63"/>
    </location>
</feature>
<protein>
    <submittedName>
        <fullName evidence="2">Uncharacterized protein</fullName>
    </submittedName>
</protein>
<dbReference type="EMBL" id="JAIWYP010000004">
    <property type="protein sequence ID" value="KAH3831053.1"/>
    <property type="molecule type" value="Genomic_DNA"/>
</dbReference>
<evidence type="ECO:0000256" key="1">
    <source>
        <dbReference type="SAM" id="Coils"/>
    </source>
</evidence>
<evidence type="ECO:0000313" key="2">
    <source>
        <dbReference type="EMBL" id="KAH3831053.1"/>
    </source>
</evidence>